<evidence type="ECO:0000256" key="1">
    <source>
        <dbReference type="ARBA" id="ARBA00004533"/>
    </source>
</evidence>
<dbReference type="KEGG" id="xyk:GT347_10030"/>
<dbReference type="Proteomes" id="UP000464787">
    <property type="component" value="Chromosome"/>
</dbReference>
<keyword evidence="7 11" id="KW-0812">Transmembrane</keyword>
<comment type="subcellular location">
    <subcellularLocation>
        <location evidence="1">Cell inner membrane</location>
    </subcellularLocation>
</comment>
<keyword evidence="6" id="KW-0997">Cell inner membrane</keyword>
<dbReference type="GO" id="GO:0015628">
    <property type="term" value="P:protein secretion by the type II secretion system"/>
    <property type="evidence" value="ECO:0007669"/>
    <property type="project" value="InterPro"/>
</dbReference>
<dbReference type="InterPro" id="IPR022792">
    <property type="entry name" value="T2SS_protein-GspN"/>
</dbReference>
<evidence type="ECO:0000256" key="5">
    <source>
        <dbReference type="ARBA" id="ARBA00022475"/>
    </source>
</evidence>
<evidence type="ECO:0000313" key="13">
    <source>
        <dbReference type="Proteomes" id="UP000464787"/>
    </source>
</evidence>
<keyword evidence="9 11" id="KW-0472">Membrane</keyword>
<evidence type="ECO:0000256" key="11">
    <source>
        <dbReference type="SAM" id="Phobius"/>
    </source>
</evidence>
<organism evidence="12 13">
    <name type="scientific">Xylophilus rhododendri</name>
    <dbReference type="NCBI Taxonomy" id="2697032"/>
    <lineage>
        <taxon>Bacteria</taxon>
        <taxon>Pseudomonadati</taxon>
        <taxon>Pseudomonadota</taxon>
        <taxon>Betaproteobacteria</taxon>
        <taxon>Burkholderiales</taxon>
        <taxon>Xylophilus</taxon>
    </lineage>
</organism>
<keyword evidence="8" id="KW-0653">Protein transport</keyword>
<evidence type="ECO:0000313" key="12">
    <source>
        <dbReference type="EMBL" id="QHI98303.1"/>
    </source>
</evidence>
<evidence type="ECO:0000256" key="6">
    <source>
        <dbReference type="ARBA" id="ARBA00022519"/>
    </source>
</evidence>
<dbReference type="GO" id="GO:0005886">
    <property type="term" value="C:plasma membrane"/>
    <property type="evidence" value="ECO:0007669"/>
    <property type="project" value="UniProtKB-SubCell"/>
</dbReference>
<evidence type="ECO:0000256" key="7">
    <source>
        <dbReference type="ARBA" id="ARBA00022692"/>
    </source>
</evidence>
<evidence type="ECO:0000256" key="3">
    <source>
        <dbReference type="ARBA" id="ARBA00021563"/>
    </source>
</evidence>
<keyword evidence="13" id="KW-1185">Reference proteome</keyword>
<dbReference type="AlphaFoldDB" id="A0A857J511"/>
<sequence>MARRLPSQRTPAFRRSGGNSPGLAAPIVGAFIGLLLALLLFAPARWLTGDIASASGRHVLLADPRGTVWNGSAQLVLAGGSGSSDAVALPDRIEWQLRPRLTGLRLQLLAGCCTAQPIAMTVAIGWSGVHLAIEDSGSSWPASLLSGLGTPFNTVQPEGTLAVRTTGMALHFASGRMSMAGRADIDIQNLASSVSQLRPLGSYRLSLQGGDVPHLQLSTLGGALQLSGEGRWVGNRLRFNGLARALPEREAALSILLNLLGRRDGATSVITLG</sequence>
<protein>
    <recommendedName>
        <fullName evidence="3">Type II secretion system protein N</fullName>
    </recommendedName>
    <alternativeName>
        <fullName evidence="10">General secretion pathway protein N</fullName>
    </alternativeName>
</protein>
<dbReference type="Pfam" id="PF01203">
    <property type="entry name" value="T2SSN"/>
    <property type="match status" value="1"/>
</dbReference>
<gene>
    <name evidence="12" type="primary">gspN</name>
    <name evidence="12" type="ORF">GT347_10030</name>
</gene>
<evidence type="ECO:0000256" key="2">
    <source>
        <dbReference type="ARBA" id="ARBA00007208"/>
    </source>
</evidence>
<dbReference type="EMBL" id="CP047650">
    <property type="protein sequence ID" value="QHI98303.1"/>
    <property type="molecule type" value="Genomic_DNA"/>
</dbReference>
<keyword evidence="11" id="KW-1133">Transmembrane helix</keyword>
<comment type="similarity">
    <text evidence="2">Belongs to the GSP N family.</text>
</comment>
<keyword evidence="5" id="KW-1003">Cell membrane</keyword>
<keyword evidence="4" id="KW-0813">Transport</keyword>
<evidence type="ECO:0000256" key="8">
    <source>
        <dbReference type="ARBA" id="ARBA00022927"/>
    </source>
</evidence>
<feature type="transmembrane region" description="Helical" evidence="11">
    <location>
        <begin position="21"/>
        <end position="42"/>
    </location>
</feature>
<reference evidence="12 13" key="1">
    <citation type="submission" date="2020-01" db="EMBL/GenBank/DDBJ databases">
        <title>Genome sequencing of strain KACC 21265.</title>
        <authorList>
            <person name="Heo J."/>
            <person name="Kim S.-J."/>
            <person name="Kim J.-S."/>
            <person name="Hong S.-B."/>
            <person name="Kwon S.-W."/>
        </authorList>
    </citation>
    <scope>NUCLEOTIDE SEQUENCE [LARGE SCALE GENOMIC DNA]</scope>
    <source>
        <strain evidence="12 13">KACC 21265</strain>
    </source>
</reference>
<evidence type="ECO:0000256" key="9">
    <source>
        <dbReference type="ARBA" id="ARBA00023136"/>
    </source>
</evidence>
<name>A0A857J511_9BURK</name>
<accession>A0A857J511</accession>
<evidence type="ECO:0000256" key="4">
    <source>
        <dbReference type="ARBA" id="ARBA00022448"/>
    </source>
</evidence>
<proteinExistence type="inferred from homology"/>
<dbReference type="GO" id="GO:0015627">
    <property type="term" value="C:type II protein secretion system complex"/>
    <property type="evidence" value="ECO:0007669"/>
    <property type="project" value="InterPro"/>
</dbReference>
<dbReference type="RefSeq" id="WP_160551820.1">
    <property type="nucleotide sequence ID" value="NZ_CP047650.1"/>
</dbReference>
<evidence type="ECO:0000256" key="10">
    <source>
        <dbReference type="ARBA" id="ARBA00030772"/>
    </source>
</evidence>